<dbReference type="eggNOG" id="KOG4498">
    <property type="taxonomic scope" value="Eukaryota"/>
</dbReference>
<dbReference type="PANTHER" id="PTHR28630">
    <property type="match status" value="1"/>
</dbReference>
<dbReference type="EMBL" id="JELW01000005">
    <property type="protein sequence ID" value="EXV02367.1"/>
    <property type="molecule type" value="Genomic_DNA"/>
</dbReference>
<dbReference type="OrthoDB" id="40334at2759"/>
<feature type="region of interest" description="Disordered" evidence="1">
    <location>
        <begin position="1"/>
        <end position="99"/>
    </location>
</feature>
<feature type="compositionally biased region" description="Low complexity" evidence="1">
    <location>
        <begin position="56"/>
        <end position="66"/>
    </location>
</feature>
<evidence type="ECO:0000313" key="2">
    <source>
        <dbReference type="EMBL" id="EXV02367.1"/>
    </source>
</evidence>
<dbReference type="Pfam" id="PF13911">
    <property type="entry name" value="AhpC-TSA_2"/>
    <property type="match status" value="1"/>
</dbReference>
<organism evidence="2 3">
    <name type="scientific">Metarhizium robertsii</name>
    <dbReference type="NCBI Taxonomy" id="568076"/>
    <lineage>
        <taxon>Eukaryota</taxon>
        <taxon>Fungi</taxon>
        <taxon>Dikarya</taxon>
        <taxon>Ascomycota</taxon>
        <taxon>Pezizomycotina</taxon>
        <taxon>Sordariomycetes</taxon>
        <taxon>Hypocreomycetidae</taxon>
        <taxon>Hypocreales</taxon>
        <taxon>Clavicipitaceae</taxon>
        <taxon>Metarhizium</taxon>
    </lineage>
</organism>
<feature type="compositionally biased region" description="Basic and acidic residues" evidence="1">
    <location>
        <begin position="44"/>
        <end position="55"/>
    </location>
</feature>
<dbReference type="InterPro" id="IPR032801">
    <property type="entry name" value="PXL2A/B/C"/>
</dbReference>
<dbReference type="PANTHER" id="PTHR28630:SF3">
    <property type="entry name" value="PEROXIREDOXIN-LIKE 2C"/>
    <property type="match status" value="1"/>
</dbReference>
<evidence type="ECO:0000256" key="1">
    <source>
        <dbReference type="SAM" id="MobiDB-lite"/>
    </source>
</evidence>
<dbReference type="Gene3D" id="3.40.30.10">
    <property type="entry name" value="Glutaredoxin"/>
    <property type="match status" value="1"/>
</dbReference>
<dbReference type="CDD" id="cd02970">
    <property type="entry name" value="PRX_like2"/>
    <property type="match status" value="1"/>
</dbReference>
<dbReference type="AlphaFoldDB" id="A0A0A1UWG0"/>
<sequence>MEASCTAGSGMPTDAPPKEQHDTAPDAPVTPTAAPSPPTPKGDIATEEKESKMADDGAATAAVGAAIPTDQVAAPASKPQPAVDIDKTKPEDFNGEVTTNNVLPSAETIKSIEDYIVLDRDGKSKTFKSLYSGNNVARRVLVVFIRHFFCGNCQEYLRTLSESITPEALLQLPVSTFIVVVGCGDPALINMYIEATNCPFPLYTDPTRALFDALGMTKTLALGSKPAYMRKSMWKSALDSIGQGLRVLPKGLSLKSGDQRQVGGEFLFEPLDIVTPITTPKDERPTAMGSIEGASSGSRDLGDDGPVEEKRVTWCHRMRTTRDHAEIPELMEVLGLDAQELPIKDQDAWVKALQSRKGMGLTMASQMRKLSESKEADEV</sequence>
<dbReference type="SUPFAM" id="SSF52833">
    <property type="entry name" value="Thioredoxin-like"/>
    <property type="match status" value="1"/>
</dbReference>
<protein>
    <submittedName>
        <fullName evidence="2">Peroxiredoxin (PRX)-like 2 family protein</fullName>
    </submittedName>
</protein>
<reference evidence="2 3" key="1">
    <citation type="submission" date="2014-02" db="EMBL/GenBank/DDBJ databases">
        <title>The genome sequence of the entomopathogenic fungus Metarhizium robertsii ARSEF 2575.</title>
        <authorList>
            <person name="Giuliano Garisto Donzelli B."/>
            <person name="Roe B.A."/>
            <person name="Macmil S.L."/>
            <person name="Krasnoff S.B."/>
            <person name="Gibson D.M."/>
        </authorList>
    </citation>
    <scope>NUCLEOTIDE SEQUENCE [LARGE SCALE GENOMIC DNA]</scope>
    <source>
        <strain evidence="2 3">ARSEF 2575</strain>
    </source>
</reference>
<proteinExistence type="predicted"/>
<dbReference type="InterPro" id="IPR036249">
    <property type="entry name" value="Thioredoxin-like_sf"/>
</dbReference>
<dbReference type="FunFam" id="3.40.30.10:FF:000404">
    <property type="entry name" value="WGS project CABT00000000 data, contig 2.14"/>
    <property type="match status" value="1"/>
</dbReference>
<gene>
    <name evidence="2" type="ORF">X797_004497</name>
</gene>
<accession>A0A0A1UWG0</accession>
<name>A0A0A1UWG0_9HYPO</name>
<dbReference type="HOGENOM" id="CLU_035338_0_1_1"/>
<evidence type="ECO:0000313" key="3">
    <source>
        <dbReference type="Proteomes" id="UP000030151"/>
    </source>
</evidence>
<comment type="caution">
    <text evidence="2">The sequence shown here is derived from an EMBL/GenBank/DDBJ whole genome shotgun (WGS) entry which is preliminary data.</text>
</comment>
<feature type="region of interest" description="Disordered" evidence="1">
    <location>
        <begin position="277"/>
        <end position="307"/>
    </location>
</feature>
<dbReference type="Proteomes" id="UP000030151">
    <property type="component" value="Unassembled WGS sequence"/>
</dbReference>